<sequence>MAISLSAGYRLVPTLAMAYSNPMSILAETASLLALQVAPEDDVAVALQPLEAGQSVRVGAAEVQLRDPVPAGHKFALHGIEAGAPVRRYRAPIGLATRAIVAGEHVHSHNLHTALSGELAYRFTGAQPQPLSPTDRAVPDFRGYVRADGSVGTRNEIWILPTVGCVGRLGERLAMKGAGLVEGRIDGVHAFNHPFGCSQLGADLDGTAAILASLALNPNAGGVLLLGLGCESNQLDALLSRIPFDRRARLRTVRAQSESDEFEAGMTALAELIDLASADQRQDVPLSALRLGVKCGGSDAMSGLTANPLIGRMADAVAQAQGSAILTEIPEIFGAETLLTQRAENEAVFDRLTQVVNRFKRYFLDHGEPVSENPSPGNIAGGITTLEEKSLGAVQKGGIATVTDVIDYGARISRTGLTILEGPGNDAVSTTALAAAGATLTLFSTGRGTPLGSPVPTVKIASNSALAQRKPGWIDFDAGRVLQEGMDVAADALLAHIVAIASGAPARNEVNDERAIGIWKRGVTL</sequence>
<keyword evidence="4" id="KW-0378">Hydrolase</keyword>
<dbReference type="Pfam" id="PF20629">
    <property type="entry name" value="GD_AH_C"/>
    <property type="match status" value="1"/>
</dbReference>
<evidence type="ECO:0000313" key="5">
    <source>
        <dbReference type="Proteomes" id="UP000590524"/>
    </source>
</evidence>
<dbReference type="AlphaFoldDB" id="A0A7W6LT04"/>
<dbReference type="InterPro" id="IPR052172">
    <property type="entry name" value="UxaA_altronate/galactarate_dh"/>
</dbReference>
<keyword evidence="2 4" id="KW-0456">Lyase</keyword>
<dbReference type="GO" id="GO:0016787">
    <property type="term" value="F:hydrolase activity"/>
    <property type="evidence" value="ECO:0007669"/>
    <property type="project" value="UniProtKB-KW"/>
</dbReference>
<protein>
    <submittedName>
        <fullName evidence="4">Altronate hydrolase</fullName>
        <ecNumber evidence="4">4.2.1.7</ecNumber>
    </submittedName>
</protein>
<feature type="domain" description="SAF" evidence="3">
    <location>
        <begin position="41"/>
        <end position="112"/>
    </location>
</feature>
<comment type="similarity">
    <text evidence="1">Belongs to the UxaA family.</text>
</comment>
<dbReference type="EMBL" id="JACIEU010000015">
    <property type="protein sequence ID" value="MBB4149826.1"/>
    <property type="molecule type" value="Genomic_DNA"/>
</dbReference>
<name>A0A7W6LT04_9SPHN</name>
<gene>
    <name evidence="4" type="ORF">GGQ90_003620</name>
</gene>
<dbReference type="GO" id="GO:0008789">
    <property type="term" value="F:altronate dehydratase activity"/>
    <property type="evidence" value="ECO:0007669"/>
    <property type="project" value="UniProtKB-EC"/>
</dbReference>
<dbReference type="Gene3D" id="2.30.130.110">
    <property type="match status" value="1"/>
</dbReference>
<dbReference type="InterPro" id="IPR013974">
    <property type="entry name" value="SAF"/>
</dbReference>
<dbReference type="Pfam" id="PF08666">
    <property type="entry name" value="SAF"/>
    <property type="match status" value="1"/>
</dbReference>
<proteinExistence type="inferred from homology"/>
<organism evidence="4 5">
    <name type="scientific">Sphingobium scionense</name>
    <dbReference type="NCBI Taxonomy" id="1404341"/>
    <lineage>
        <taxon>Bacteria</taxon>
        <taxon>Pseudomonadati</taxon>
        <taxon>Pseudomonadota</taxon>
        <taxon>Alphaproteobacteria</taxon>
        <taxon>Sphingomonadales</taxon>
        <taxon>Sphingomonadaceae</taxon>
        <taxon>Sphingobium</taxon>
    </lineage>
</organism>
<dbReference type="InterPro" id="IPR048332">
    <property type="entry name" value="GD_AH_C"/>
</dbReference>
<evidence type="ECO:0000259" key="3">
    <source>
        <dbReference type="SMART" id="SM00858"/>
    </source>
</evidence>
<dbReference type="PANTHER" id="PTHR30536:SF5">
    <property type="entry name" value="ALTRONATE DEHYDRATASE"/>
    <property type="match status" value="1"/>
</dbReference>
<dbReference type="PANTHER" id="PTHR30536">
    <property type="entry name" value="ALTRONATE/GALACTARATE DEHYDRATASE"/>
    <property type="match status" value="1"/>
</dbReference>
<dbReference type="InterPro" id="IPR007392">
    <property type="entry name" value="GD_AH_second"/>
</dbReference>
<dbReference type="CDD" id="cd11613">
    <property type="entry name" value="SAF_AH_GD"/>
    <property type="match status" value="1"/>
</dbReference>
<comment type="caution">
    <text evidence="4">The sequence shown here is derived from an EMBL/GenBank/DDBJ whole genome shotgun (WGS) entry which is preliminary data.</text>
</comment>
<reference evidence="4 5" key="1">
    <citation type="submission" date="2020-08" db="EMBL/GenBank/DDBJ databases">
        <title>Genomic Encyclopedia of Type Strains, Phase IV (KMG-IV): sequencing the most valuable type-strain genomes for metagenomic binning, comparative biology and taxonomic classification.</title>
        <authorList>
            <person name="Goeker M."/>
        </authorList>
    </citation>
    <scope>NUCLEOTIDE SEQUENCE [LARGE SCALE GENOMIC DNA]</scope>
    <source>
        <strain evidence="4 5">DSM 19371</strain>
    </source>
</reference>
<dbReference type="SMART" id="SM00858">
    <property type="entry name" value="SAF"/>
    <property type="match status" value="1"/>
</dbReference>
<dbReference type="GO" id="GO:0019698">
    <property type="term" value="P:D-galacturonate catabolic process"/>
    <property type="evidence" value="ECO:0007669"/>
    <property type="project" value="TreeGrafter"/>
</dbReference>
<keyword evidence="5" id="KW-1185">Reference proteome</keyword>
<dbReference type="EC" id="4.2.1.7" evidence="4"/>
<dbReference type="Pfam" id="PF04295">
    <property type="entry name" value="GD_AH_second"/>
    <property type="match status" value="1"/>
</dbReference>
<dbReference type="InterPro" id="IPR044144">
    <property type="entry name" value="SAF_UxaA/GarD"/>
</dbReference>
<evidence type="ECO:0000313" key="4">
    <source>
        <dbReference type="EMBL" id="MBB4149826.1"/>
    </source>
</evidence>
<accession>A0A7W6LT04</accession>
<evidence type="ECO:0000256" key="2">
    <source>
        <dbReference type="ARBA" id="ARBA00023239"/>
    </source>
</evidence>
<evidence type="ECO:0000256" key="1">
    <source>
        <dbReference type="ARBA" id="ARBA00010986"/>
    </source>
</evidence>
<dbReference type="Proteomes" id="UP000590524">
    <property type="component" value="Unassembled WGS sequence"/>
</dbReference>